<evidence type="ECO:0000256" key="1">
    <source>
        <dbReference type="SAM" id="Phobius"/>
    </source>
</evidence>
<keyword evidence="1" id="KW-1133">Transmembrane helix</keyword>
<evidence type="ECO:0000259" key="2">
    <source>
        <dbReference type="Pfam" id="PF26273"/>
    </source>
</evidence>
<reference evidence="3" key="1">
    <citation type="submission" date="2020-06" db="EMBL/GenBank/DDBJ databases">
        <title>Unique genomic features of the anaerobic methanotrophic archaea.</title>
        <authorList>
            <person name="Chadwick G.L."/>
            <person name="Skennerton C.T."/>
            <person name="Laso-Perez R."/>
            <person name="Leu A.O."/>
            <person name="Speth D.R."/>
            <person name="Yu H."/>
            <person name="Morgan-Lang C."/>
            <person name="Hatzenpichler R."/>
            <person name="Goudeau D."/>
            <person name="Malmstrom R."/>
            <person name="Brazelton W.J."/>
            <person name="Woyke T."/>
            <person name="Hallam S.J."/>
            <person name="Tyson G.W."/>
            <person name="Wegener G."/>
            <person name="Boetius A."/>
            <person name="Orphan V."/>
        </authorList>
    </citation>
    <scope>NUCLEOTIDE SEQUENCE</scope>
</reference>
<dbReference type="Pfam" id="PF26273">
    <property type="entry name" value="Gly_zipper"/>
    <property type="match status" value="1"/>
</dbReference>
<protein>
    <recommendedName>
        <fullName evidence="2">Glycine zipper-like domain-containing protein</fullName>
    </recommendedName>
</protein>
<feature type="transmembrane region" description="Helical" evidence="1">
    <location>
        <begin position="21"/>
        <end position="54"/>
    </location>
</feature>
<evidence type="ECO:0000313" key="3">
    <source>
        <dbReference type="EMBL" id="QNO46678.1"/>
    </source>
</evidence>
<proteinExistence type="predicted"/>
<accession>A0A7G9YF94</accession>
<name>A0A7G9YF94_9EURY</name>
<dbReference type="EMBL" id="MT631213">
    <property type="protein sequence ID" value="QNO46678.1"/>
    <property type="molecule type" value="Genomic_DNA"/>
</dbReference>
<organism evidence="3">
    <name type="scientific">Candidatus Methanogaster sp. ANME-2c ERB4</name>
    <dbReference type="NCBI Taxonomy" id="2759911"/>
    <lineage>
        <taxon>Archaea</taxon>
        <taxon>Methanobacteriati</taxon>
        <taxon>Methanobacteriota</taxon>
        <taxon>Stenosarchaea group</taxon>
        <taxon>Methanomicrobia</taxon>
        <taxon>Methanosarcinales</taxon>
        <taxon>ANME-2 cluster</taxon>
        <taxon>Candidatus Methanogasteraceae</taxon>
        <taxon>Candidatus Methanogaster</taxon>
    </lineage>
</organism>
<feature type="domain" description="Glycine zipper-like" evidence="2">
    <location>
        <begin position="17"/>
        <end position="54"/>
    </location>
</feature>
<dbReference type="AlphaFoldDB" id="A0A7G9YF94"/>
<dbReference type="InterPro" id="IPR058598">
    <property type="entry name" value="Gly_zipper-like_dom"/>
</dbReference>
<keyword evidence="1" id="KW-0812">Transmembrane</keyword>
<sequence>MKEQQQLNPDGVKKERYSMGLCIGIGLVLGAGLGVAIDNIGAGMGTGFMLGIAIHEYYKGE</sequence>
<keyword evidence="1" id="KW-0472">Membrane</keyword>
<gene>
    <name evidence="3" type="ORF">GCLKPONB_00009</name>
</gene>